<evidence type="ECO:0000313" key="1">
    <source>
        <dbReference type="EMBL" id="OQR99013.1"/>
    </source>
</evidence>
<name>A0A1V9ZLZ7_ACHHY</name>
<sequence>MTRRPAVDPLLDLAVDRKRSEKEPPIECRTPSAAPGAGAVRWHWLHTQVARKVVFTILFFASTFASSSIAVDWITDALAAHRSYSRFSIATATTVLHESAATYEACINDALFGKALLLTQMWERESSIVATLATTDAAAVATLTNATAECTEELQQLQAVFASAVPIVCEPEDQFALETLNNAWTLAQPATTAARFLHLPNEAIQTQLATVNATLHAFQEKINADMGSLTSVVAMGASSVRSNFDGVENSVTTIQAHWSSVTADTLDVQSIVASLQGTKQTADAIAAVLEKAKPVLQAVGVSVPSFSLSVDIQTSIDQLLLLGSVMNGSLMQLSMAQNATVIDVQNWHDGLLDAIRETNATILDYAERLAATSNTLRNGSVSFANWTLRTQMLVDRATPPPVTLPLTQVQFR</sequence>
<organism evidence="1 2">
    <name type="scientific">Achlya hypogyna</name>
    <name type="common">Oomycete</name>
    <name type="synonym">Protoachlya hypogyna</name>
    <dbReference type="NCBI Taxonomy" id="1202772"/>
    <lineage>
        <taxon>Eukaryota</taxon>
        <taxon>Sar</taxon>
        <taxon>Stramenopiles</taxon>
        <taxon>Oomycota</taxon>
        <taxon>Saprolegniomycetes</taxon>
        <taxon>Saprolegniales</taxon>
        <taxon>Achlyaceae</taxon>
        <taxon>Achlya</taxon>
    </lineage>
</organism>
<dbReference type="OrthoDB" id="63729at2759"/>
<evidence type="ECO:0000313" key="2">
    <source>
        <dbReference type="Proteomes" id="UP000243579"/>
    </source>
</evidence>
<dbReference type="AlphaFoldDB" id="A0A1V9ZLZ7"/>
<keyword evidence="2" id="KW-1185">Reference proteome</keyword>
<dbReference type="EMBL" id="JNBR01000075">
    <property type="protein sequence ID" value="OQR99013.1"/>
    <property type="molecule type" value="Genomic_DNA"/>
</dbReference>
<proteinExistence type="predicted"/>
<reference evidence="1 2" key="1">
    <citation type="journal article" date="2014" name="Genome Biol. Evol.">
        <title>The secreted proteins of Achlya hypogyna and Thraustotheca clavata identify the ancestral oomycete secretome and reveal gene acquisitions by horizontal gene transfer.</title>
        <authorList>
            <person name="Misner I."/>
            <person name="Blouin N."/>
            <person name="Leonard G."/>
            <person name="Richards T.A."/>
            <person name="Lane C.E."/>
        </authorList>
    </citation>
    <scope>NUCLEOTIDE SEQUENCE [LARGE SCALE GENOMIC DNA]</scope>
    <source>
        <strain evidence="1 2">ATCC 48635</strain>
    </source>
</reference>
<dbReference type="Proteomes" id="UP000243579">
    <property type="component" value="Unassembled WGS sequence"/>
</dbReference>
<protein>
    <submittedName>
        <fullName evidence="1">Uncharacterized protein</fullName>
    </submittedName>
</protein>
<accession>A0A1V9ZLZ7</accession>
<comment type="caution">
    <text evidence="1">The sequence shown here is derived from an EMBL/GenBank/DDBJ whole genome shotgun (WGS) entry which is preliminary data.</text>
</comment>
<gene>
    <name evidence="1" type="ORF">ACHHYP_07472</name>
</gene>